<dbReference type="GO" id="GO:0000271">
    <property type="term" value="P:polysaccharide biosynthetic process"/>
    <property type="evidence" value="ECO:0007669"/>
    <property type="project" value="TreeGrafter"/>
</dbReference>
<dbReference type="OrthoDB" id="207378at2759"/>
<feature type="transmembrane region" description="Helical" evidence="1">
    <location>
        <begin position="352"/>
        <end position="374"/>
    </location>
</feature>
<feature type="domain" description="Acyltransferase 3" evidence="2">
    <location>
        <begin position="14"/>
        <end position="340"/>
    </location>
</feature>
<gene>
    <name evidence="4" type="primary">Cnig_chr_IV.g12897</name>
    <name evidence="4" type="ORF">B9Z55_012897</name>
</gene>
<name>A0A2G5U0A4_9PELO</name>
<dbReference type="InterPro" id="IPR043968">
    <property type="entry name" value="SGNH"/>
</dbReference>
<evidence type="ECO:0000313" key="5">
    <source>
        <dbReference type="Proteomes" id="UP000230233"/>
    </source>
</evidence>
<dbReference type="Proteomes" id="UP000230233">
    <property type="component" value="Chromosome IV"/>
</dbReference>
<proteinExistence type="predicted"/>
<feature type="transmembrane region" description="Helical" evidence="1">
    <location>
        <begin position="174"/>
        <end position="196"/>
    </location>
</feature>
<dbReference type="PANTHER" id="PTHR23028:SF118">
    <property type="entry name" value="ACYL_TRANSF_3 DOMAIN-CONTAINING PROTEIN"/>
    <property type="match status" value="1"/>
</dbReference>
<feature type="transmembrane region" description="Helical" evidence="1">
    <location>
        <begin position="80"/>
        <end position="100"/>
    </location>
</feature>
<feature type="transmembrane region" description="Helical" evidence="1">
    <location>
        <begin position="241"/>
        <end position="260"/>
    </location>
</feature>
<sequence>MTPIKNQKNSKRDDLQGIRGLAILAVLGFHFYPKQFPNGYLGVDQFFVLSGFLMCMLLTKSQQFPTLSFFTQFYLRRFKRILPLYFLLILCAVTALYTVFPTAPILQNQMSAGKALIFTSNRPHTEDEDYFEKLSIAMDLFTHTWSLSVEIQFYFIVPFIFLIGLQLKGASRYVYYVCLSLLSFAFHASSATSVAFNSVFARIWQFSIGMISYFIVDNQYKSNTFFYKPLENAAKQEGPGLFILVKYTVLIISMFIILITVEVTPLPARFLITIFTGILIVLDAEDLVLNSRFLIFFGDISYALYLIHWPIYAYVKLTYPANTWILTSALIISILLAFLVHQTFERWYLRQSNNMITILVVSLFFLNVIVINWYEIRENVDEVMNNVLFFAVAEPYDNGPDNLNNDTIYLEMKSQLKKMLPNIKKKLFILDSLPRIQTEGVGKIAEEMKKGKKTMEEINKSLYDPFHYERGRHRYAELVKNECGSKCEMIDYVDAFWNKTMNAFQYFDSKGFTYFTVINHLSAHGLEHVRPIYNKICAGL</sequence>
<reference evidence="5" key="1">
    <citation type="submission" date="2017-10" db="EMBL/GenBank/DDBJ databases">
        <title>Rapid genome shrinkage in a self-fertile nematode reveals novel sperm competition proteins.</title>
        <authorList>
            <person name="Yin D."/>
            <person name="Schwarz E.M."/>
            <person name="Thomas C.G."/>
            <person name="Felde R.L."/>
            <person name="Korf I.F."/>
            <person name="Cutter A.D."/>
            <person name="Schartner C.M."/>
            <person name="Ralston E.J."/>
            <person name="Meyer B.J."/>
            <person name="Haag E.S."/>
        </authorList>
    </citation>
    <scope>NUCLEOTIDE SEQUENCE [LARGE SCALE GENOMIC DNA]</scope>
    <source>
        <strain evidence="5">JU1422</strain>
    </source>
</reference>
<feature type="domain" description="SGNH" evidence="3">
    <location>
        <begin position="396"/>
        <end position="534"/>
    </location>
</feature>
<keyword evidence="1" id="KW-1133">Transmembrane helix</keyword>
<dbReference type="InterPro" id="IPR002656">
    <property type="entry name" value="Acyl_transf_3_dom"/>
</dbReference>
<keyword evidence="1" id="KW-0472">Membrane</keyword>
<dbReference type="InterPro" id="IPR050879">
    <property type="entry name" value="Acyltransferase_3"/>
</dbReference>
<accession>A0A2G5U0A4</accession>
<keyword evidence="1" id="KW-0812">Transmembrane</keyword>
<protein>
    <recommendedName>
        <fullName evidence="6">Acyltransferase 3 domain-containing protein</fullName>
    </recommendedName>
</protein>
<evidence type="ECO:0000313" key="4">
    <source>
        <dbReference type="EMBL" id="PIC32646.1"/>
    </source>
</evidence>
<dbReference type="GO" id="GO:0016020">
    <property type="term" value="C:membrane"/>
    <property type="evidence" value="ECO:0007669"/>
    <property type="project" value="TreeGrafter"/>
</dbReference>
<evidence type="ECO:0000259" key="2">
    <source>
        <dbReference type="Pfam" id="PF01757"/>
    </source>
</evidence>
<dbReference type="Pfam" id="PF01757">
    <property type="entry name" value="Acyl_transf_3"/>
    <property type="match status" value="1"/>
</dbReference>
<feature type="transmembrane region" description="Helical" evidence="1">
    <location>
        <begin position="321"/>
        <end position="340"/>
    </location>
</feature>
<feature type="transmembrane region" description="Helical" evidence="1">
    <location>
        <begin position="15"/>
        <end position="33"/>
    </location>
</feature>
<evidence type="ECO:0008006" key="6">
    <source>
        <dbReference type="Google" id="ProtNLM"/>
    </source>
</evidence>
<keyword evidence="5" id="KW-1185">Reference proteome</keyword>
<feature type="transmembrane region" description="Helical" evidence="1">
    <location>
        <begin position="266"/>
        <end position="282"/>
    </location>
</feature>
<feature type="transmembrane region" description="Helical" evidence="1">
    <location>
        <begin position="202"/>
        <end position="220"/>
    </location>
</feature>
<comment type="caution">
    <text evidence="4">The sequence shown here is derived from an EMBL/GenBank/DDBJ whole genome shotgun (WGS) entry which is preliminary data.</text>
</comment>
<dbReference type="GO" id="GO:0016747">
    <property type="term" value="F:acyltransferase activity, transferring groups other than amino-acyl groups"/>
    <property type="evidence" value="ECO:0007669"/>
    <property type="project" value="InterPro"/>
</dbReference>
<dbReference type="AlphaFoldDB" id="A0A2G5U0A4"/>
<evidence type="ECO:0000256" key="1">
    <source>
        <dbReference type="SAM" id="Phobius"/>
    </source>
</evidence>
<dbReference type="Pfam" id="PF19040">
    <property type="entry name" value="SGNH"/>
    <property type="match status" value="1"/>
</dbReference>
<feature type="transmembrane region" description="Helical" evidence="1">
    <location>
        <begin position="151"/>
        <end position="167"/>
    </location>
</feature>
<dbReference type="PANTHER" id="PTHR23028">
    <property type="entry name" value="ACETYLTRANSFERASE"/>
    <property type="match status" value="1"/>
</dbReference>
<organism evidence="4 5">
    <name type="scientific">Caenorhabditis nigoni</name>
    <dbReference type="NCBI Taxonomy" id="1611254"/>
    <lineage>
        <taxon>Eukaryota</taxon>
        <taxon>Metazoa</taxon>
        <taxon>Ecdysozoa</taxon>
        <taxon>Nematoda</taxon>
        <taxon>Chromadorea</taxon>
        <taxon>Rhabditida</taxon>
        <taxon>Rhabditina</taxon>
        <taxon>Rhabditomorpha</taxon>
        <taxon>Rhabditoidea</taxon>
        <taxon>Rhabditidae</taxon>
        <taxon>Peloderinae</taxon>
        <taxon>Caenorhabditis</taxon>
    </lineage>
</organism>
<evidence type="ECO:0000259" key="3">
    <source>
        <dbReference type="Pfam" id="PF19040"/>
    </source>
</evidence>
<feature type="transmembrane region" description="Helical" evidence="1">
    <location>
        <begin position="294"/>
        <end position="315"/>
    </location>
</feature>
<dbReference type="EMBL" id="PDUG01000004">
    <property type="protein sequence ID" value="PIC32646.1"/>
    <property type="molecule type" value="Genomic_DNA"/>
</dbReference>